<dbReference type="AlphaFoldDB" id="A0A081NT77"/>
<dbReference type="Proteomes" id="UP000028123">
    <property type="component" value="Unassembled WGS sequence"/>
</dbReference>
<keyword evidence="2" id="KW-1185">Reference proteome</keyword>
<reference evidence="1 2" key="1">
    <citation type="submission" date="2014-06" db="EMBL/GenBank/DDBJ databases">
        <title>Draft genome sequence of Paenibacillus sp. MSt1.</title>
        <authorList>
            <person name="Aw Y.K."/>
            <person name="Ong K.S."/>
            <person name="Gan H.M."/>
            <person name="Lee S.M."/>
        </authorList>
    </citation>
    <scope>NUCLEOTIDE SEQUENCE [LARGE SCALE GENOMIC DNA]</scope>
    <source>
        <strain evidence="1 2">MSt1</strain>
    </source>
</reference>
<organism evidence="1 2">
    <name type="scientific">Paenibacillus tyrfis</name>
    <dbReference type="NCBI Taxonomy" id="1501230"/>
    <lineage>
        <taxon>Bacteria</taxon>
        <taxon>Bacillati</taxon>
        <taxon>Bacillota</taxon>
        <taxon>Bacilli</taxon>
        <taxon>Bacillales</taxon>
        <taxon>Paenibacillaceae</taxon>
        <taxon>Paenibacillus</taxon>
    </lineage>
</organism>
<sequence length="60" mass="7253">MIFLSLVRFVKTAKSLPAAGSLFFREIRQEFRQDSLLSIFLRLIFIDFQTFYKRQLEKTF</sequence>
<dbReference type="EMBL" id="JNVM01000067">
    <property type="protein sequence ID" value="KEQ21650.1"/>
    <property type="molecule type" value="Genomic_DNA"/>
</dbReference>
<accession>A0A081NT77</accession>
<protein>
    <submittedName>
        <fullName evidence="1">Uncharacterized protein</fullName>
    </submittedName>
</protein>
<comment type="caution">
    <text evidence="1">The sequence shown here is derived from an EMBL/GenBank/DDBJ whole genome shotgun (WGS) entry which is preliminary data.</text>
</comment>
<proteinExistence type="predicted"/>
<gene>
    <name evidence="1" type="ORF">ET33_34335</name>
</gene>
<evidence type="ECO:0000313" key="1">
    <source>
        <dbReference type="EMBL" id="KEQ21650.1"/>
    </source>
</evidence>
<name>A0A081NT77_9BACL</name>
<evidence type="ECO:0000313" key="2">
    <source>
        <dbReference type="Proteomes" id="UP000028123"/>
    </source>
</evidence>